<dbReference type="Gene3D" id="3.30.300.70">
    <property type="entry name" value="RimP-like superfamily, N-terminal"/>
    <property type="match status" value="1"/>
</dbReference>
<gene>
    <name evidence="3" type="primary">rimP</name>
    <name evidence="6" type="ORF">CLV30_11574</name>
</gene>
<dbReference type="InterPro" id="IPR028989">
    <property type="entry name" value="RimP_N"/>
</dbReference>
<dbReference type="SUPFAM" id="SSF74942">
    <property type="entry name" value="YhbC-like, C-terminal domain"/>
    <property type="match status" value="1"/>
</dbReference>
<organism evidence="6 7">
    <name type="scientific">Haloactinopolyspora alba</name>
    <dbReference type="NCBI Taxonomy" id="648780"/>
    <lineage>
        <taxon>Bacteria</taxon>
        <taxon>Bacillati</taxon>
        <taxon>Actinomycetota</taxon>
        <taxon>Actinomycetes</taxon>
        <taxon>Jiangellales</taxon>
        <taxon>Jiangellaceae</taxon>
        <taxon>Haloactinopolyspora</taxon>
    </lineage>
</organism>
<sequence>MSSATRDLLRRIIDPVVTAEGLDLEDVELTQTGKRSQLRIVVDSDEGVDLEHCAEVSRLIARALDDSDAMGDDPYTLEVGSPGVSRPLTLPRHWSRAVGRLVRVRFHGSDRQAVTGRVVSAGKHAAVLEVDGANRDVAYDDVRKAKVQVEFRRDDDGEEE</sequence>
<keyword evidence="7" id="KW-1185">Reference proteome</keyword>
<protein>
    <recommendedName>
        <fullName evidence="3">Ribosome maturation factor RimP</fullName>
    </recommendedName>
</protein>
<dbReference type="InterPro" id="IPR035956">
    <property type="entry name" value="RimP_N_sf"/>
</dbReference>
<dbReference type="InterPro" id="IPR003728">
    <property type="entry name" value="Ribosome_maturation_RimP"/>
</dbReference>
<dbReference type="AlphaFoldDB" id="A0A2P8DV69"/>
<dbReference type="InterPro" id="IPR028998">
    <property type="entry name" value="RimP_C"/>
</dbReference>
<dbReference type="Pfam" id="PF17384">
    <property type="entry name" value="DUF150_C"/>
    <property type="match status" value="1"/>
</dbReference>
<comment type="similarity">
    <text evidence="3">Belongs to the RimP family.</text>
</comment>
<dbReference type="HAMAP" id="MF_01077">
    <property type="entry name" value="RimP"/>
    <property type="match status" value="1"/>
</dbReference>
<feature type="domain" description="Ribosome maturation factor RimP N-terminal" evidence="4">
    <location>
        <begin position="12"/>
        <end position="84"/>
    </location>
</feature>
<evidence type="ECO:0000256" key="3">
    <source>
        <dbReference type="HAMAP-Rule" id="MF_01077"/>
    </source>
</evidence>
<dbReference type="PANTHER" id="PTHR33867">
    <property type="entry name" value="RIBOSOME MATURATION FACTOR RIMP"/>
    <property type="match status" value="1"/>
</dbReference>
<proteinExistence type="inferred from homology"/>
<comment type="function">
    <text evidence="3">Required for maturation of 30S ribosomal subunits.</text>
</comment>
<evidence type="ECO:0000313" key="6">
    <source>
        <dbReference type="EMBL" id="PSL01138.1"/>
    </source>
</evidence>
<dbReference type="EMBL" id="PYGE01000015">
    <property type="protein sequence ID" value="PSL01138.1"/>
    <property type="molecule type" value="Genomic_DNA"/>
</dbReference>
<dbReference type="RefSeq" id="WP_106538713.1">
    <property type="nucleotide sequence ID" value="NZ_ML142900.1"/>
</dbReference>
<evidence type="ECO:0000259" key="5">
    <source>
        <dbReference type="Pfam" id="PF17384"/>
    </source>
</evidence>
<keyword evidence="1 3" id="KW-0963">Cytoplasm</keyword>
<evidence type="ECO:0000259" key="4">
    <source>
        <dbReference type="Pfam" id="PF02576"/>
    </source>
</evidence>
<comment type="caution">
    <text evidence="6">The sequence shown here is derived from an EMBL/GenBank/DDBJ whole genome shotgun (WGS) entry which is preliminary data.</text>
</comment>
<dbReference type="GO" id="GO:0005829">
    <property type="term" value="C:cytosol"/>
    <property type="evidence" value="ECO:0007669"/>
    <property type="project" value="TreeGrafter"/>
</dbReference>
<evidence type="ECO:0000256" key="1">
    <source>
        <dbReference type="ARBA" id="ARBA00022490"/>
    </source>
</evidence>
<comment type="subcellular location">
    <subcellularLocation>
        <location evidence="3">Cytoplasm</location>
    </subcellularLocation>
</comment>
<accession>A0A2P8DV69</accession>
<dbReference type="Pfam" id="PF02576">
    <property type="entry name" value="RimP_N"/>
    <property type="match status" value="1"/>
</dbReference>
<reference evidence="6 7" key="1">
    <citation type="submission" date="2018-03" db="EMBL/GenBank/DDBJ databases">
        <title>Genomic Encyclopedia of Archaeal and Bacterial Type Strains, Phase II (KMG-II): from individual species to whole genera.</title>
        <authorList>
            <person name="Goeker M."/>
        </authorList>
    </citation>
    <scope>NUCLEOTIDE SEQUENCE [LARGE SCALE GENOMIC DNA]</scope>
    <source>
        <strain evidence="6 7">DSM 45211</strain>
    </source>
</reference>
<keyword evidence="2 3" id="KW-0690">Ribosome biogenesis</keyword>
<dbReference type="InterPro" id="IPR036847">
    <property type="entry name" value="RimP_C_sf"/>
</dbReference>
<dbReference type="SUPFAM" id="SSF75420">
    <property type="entry name" value="YhbC-like, N-terminal domain"/>
    <property type="match status" value="1"/>
</dbReference>
<dbReference type="PANTHER" id="PTHR33867:SF1">
    <property type="entry name" value="RIBOSOME MATURATION FACTOR RIMP"/>
    <property type="match status" value="1"/>
</dbReference>
<dbReference type="NCBIfam" id="NF000930">
    <property type="entry name" value="PRK00092.2-2"/>
    <property type="match status" value="1"/>
</dbReference>
<dbReference type="CDD" id="cd01734">
    <property type="entry name" value="YlxS_C"/>
    <property type="match status" value="1"/>
</dbReference>
<dbReference type="OrthoDB" id="9805006at2"/>
<dbReference type="GO" id="GO:0000028">
    <property type="term" value="P:ribosomal small subunit assembly"/>
    <property type="evidence" value="ECO:0007669"/>
    <property type="project" value="TreeGrafter"/>
</dbReference>
<dbReference type="GO" id="GO:0006412">
    <property type="term" value="P:translation"/>
    <property type="evidence" value="ECO:0007669"/>
    <property type="project" value="TreeGrafter"/>
</dbReference>
<dbReference type="Proteomes" id="UP000243528">
    <property type="component" value="Unassembled WGS sequence"/>
</dbReference>
<feature type="domain" description="Ribosome maturation factor RimP C-terminal" evidence="5">
    <location>
        <begin position="88"/>
        <end position="151"/>
    </location>
</feature>
<evidence type="ECO:0000313" key="7">
    <source>
        <dbReference type="Proteomes" id="UP000243528"/>
    </source>
</evidence>
<evidence type="ECO:0000256" key="2">
    <source>
        <dbReference type="ARBA" id="ARBA00022517"/>
    </source>
</evidence>
<name>A0A2P8DV69_9ACTN</name>